<dbReference type="Proteomes" id="UP000839747">
    <property type="component" value="Unassembled WGS sequence"/>
</dbReference>
<accession>A0A5Y3XF24</accession>
<name>A0A5Y3XF24_SALER</name>
<reference evidence="1" key="1">
    <citation type="submission" date="2018-06" db="EMBL/GenBank/DDBJ databases">
        <authorList>
            <person name="Ashton P.M."/>
            <person name="Dallman T."/>
            <person name="Nair S."/>
            <person name="De Pinna E."/>
            <person name="Peters T."/>
            <person name="Grant K."/>
        </authorList>
    </citation>
    <scope>NUCLEOTIDE SEQUENCE [LARGE SCALE GENOMIC DNA]</scope>
    <source>
        <strain evidence="1">318584</strain>
    </source>
</reference>
<dbReference type="AlphaFoldDB" id="A0A5Y3XF24"/>
<dbReference type="EMBL" id="AAIYKG010000038">
    <property type="protein sequence ID" value="ECJ4508457.1"/>
    <property type="molecule type" value="Genomic_DNA"/>
</dbReference>
<dbReference type="InterPro" id="IPR010382">
    <property type="entry name" value="DUF977"/>
</dbReference>
<organism evidence="1">
    <name type="scientific">Salmonella enterica subsp. salamae</name>
    <dbReference type="NCBI Taxonomy" id="59202"/>
    <lineage>
        <taxon>Bacteria</taxon>
        <taxon>Pseudomonadati</taxon>
        <taxon>Pseudomonadota</taxon>
        <taxon>Gammaproteobacteria</taxon>
        <taxon>Enterobacterales</taxon>
        <taxon>Enterobacteriaceae</taxon>
        <taxon>Salmonella</taxon>
    </lineage>
</organism>
<protein>
    <recommendedName>
        <fullName evidence="2">DUF977 family protein</fullName>
    </recommendedName>
</protein>
<sequence length="165" mass="19575">MIQRLWGIFLMEYVMAAPYTPEHRKKVQQCITEWVHKNGRMTTGQLQRVTGASWNTLRRCLSGLLSCGEVYLAPRLGVFTSEQAFHAWNNKRTKQAKRRRQARQRQQAKQVKLARQAKFRQEILGDRMCSYDRRKNNICQECRNSEVMQRVLAFYRGNYRDTKSV</sequence>
<dbReference type="InterPro" id="IPR036388">
    <property type="entry name" value="WH-like_DNA-bd_sf"/>
</dbReference>
<dbReference type="Gene3D" id="1.10.10.10">
    <property type="entry name" value="Winged helix-like DNA-binding domain superfamily/Winged helix DNA-binding domain"/>
    <property type="match status" value="1"/>
</dbReference>
<evidence type="ECO:0008006" key="2">
    <source>
        <dbReference type="Google" id="ProtNLM"/>
    </source>
</evidence>
<proteinExistence type="predicted"/>
<comment type="caution">
    <text evidence="1">The sequence shown here is derived from an EMBL/GenBank/DDBJ whole genome shotgun (WGS) entry which is preliminary data.</text>
</comment>
<evidence type="ECO:0000313" key="1">
    <source>
        <dbReference type="EMBL" id="ECJ4508457.1"/>
    </source>
</evidence>
<gene>
    <name evidence="1" type="ORF">DNU24_23025</name>
</gene>
<dbReference type="Pfam" id="PF06163">
    <property type="entry name" value="DUF977"/>
    <property type="match status" value="1"/>
</dbReference>